<dbReference type="VEuPathDB" id="VectorBase:AMEM014125"/>
<keyword evidence="2" id="KW-0963">Cytoplasm</keyword>
<evidence type="ECO:0000256" key="6">
    <source>
        <dbReference type="ARBA" id="ARBA00023069"/>
    </source>
</evidence>
<feature type="region of interest" description="Disordered" evidence="13">
    <location>
        <begin position="464"/>
        <end position="484"/>
    </location>
</feature>
<dbReference type="GO" id="GO:0045504">
    <property type="term" value="F:dynein heavy chain binding"/>
    <property type="evidence" value="ECO:0007669"/>
    <property type="project" value="TreeGrafter"/>
</dbReference>
<dbReference type="InterPro" id="IPR036322">
    <property type="entry name" value="WD40_repeat_dom_sf"/>
</dbReference>
<dbReference type="Pfam" id="PF00400">
    <property type="entry name" value="WD40"/>
    <property type="match status" value="1"/>
</dbReference>
<evidence type="ECO:0000313" key="15">
    <source>
        <dbReference type="Proteomes" id="UP000075903"/>
    </source>
</evidence>
<dbReference type="EnsemblMetazoa" id="AMEM014125-RA">
    <property type="protein sequence ID" value="AMEM014125-PA"/>
    <property type="gene ID" value="AMEM014125"/>
</dbReference>
<evidence type="ECO:0000256" key="5">
    <source>
        <dbReference type="ARBA" id="ARBA00022846"/>
    </source>
</evidence>
<comment type="subcellular location">
    <subcellularLocation>
        <location evidence="1">Cytoplasm</location>
        <location evidence="1">Cytoskeleton</location>
        <location evidence="1">Flagellum axoneme</location>
    </subcellularLocation>
    <subcellularLocation>
        <location evidence="9">Dynein axonemal particle</location>
    </subcellularLocation>
</comment>
<dbReference type="SUPFAM" id="SSF50978">
    <property type="entry name" value="WD40 repeat-like"/>
    <property type="match status" value="1"/>
</dbReference>
<evidence type="ECO:0000313" key="14">
    <source>
        <dbReference type="EnsemblMetazoa" id="AMEM014125-PA"/>
    </source>
</evidence>
<keyword evidence="6" id="KW-0969">Cilium</keyword>
<keyword evidence="5" id="KW-0282">Flagellum</keyword>
<feature type="repeat" description="WD" evidence="12">
    <location>
        <begin position="531"/>
        <end position="563"/>
    </location>
</feature>
<evidence type="ECO:0000256" key="10">
    <source>
        <dbReference type="ARBA" id="ARBA00040002"/>
    </source>
</evidence>
<keyword evidence="8" id="KW-0966">Cell projection</keyword>
<evidence type="ECO:0000256" key="3">
    <source>
        <dbReference type="ARBA" id="ARBA00022574"/>
    </source>
</evidence>
<dbReference type="GO" id="GO:0003341">
    <property type="term" value="P:cilium movement"/>
    <property type="evidence" value="ECO:0007669"/>
    <property type="project" value="TreeGrafter"/>
</dbReference>
<reference evidence="14" key="1">
    <citation type="submission" date="2020-05" db="UniProtKB">
        <authorList>
            <consortium name="EnsemblMetazoa"/>
        </authorList>
    </citation>
    <scope>IDENTIFICATION</scope>
    <source>
        <strain evidence="14">MAF</strain>
    </source>
</reference>
<keyword evidence="3 12" id="KW-0853">WD repeat</keyword>
<dbReference type="STRING" id="30066.A0A182VFI5"/>
<dbReference type="FunFam" id="2.130.10.10:FF:003602">
    <property type="entry name" value="AGAP006036-PA"/>
    <property type="match status" value="1"/>
</dbReference>
<dbReference type="InterPro" id="IPR050687">
    <property type="entry name" value="Dynein_IC"/>
</dbReference>
<keyword evidence="7" id="KW-0206">Cytoskeleton</keyword>
<dbReference type="GO" id="GO:0045503">
    <property type="term" value="F:dynein light chain binding"/>
    <property type="evidence" value="ECO:0007669"/>
    <property type="project" value="TreeGrafter"/>
</dbReference>
<evidence type="ECO:0000256" key="4">
    <source>
        <dbReference type="ARBA" id="ARBA00022737"/>
    </source>
</evidence>
<protein>
    <recommendedName>
        <fullName evidence="10">Dynein axonemal intermediate chain 4</fullName>
    </recommendedName>
    <alternativeName>
        <fullName evidence="11">WD repeat-containing protein 78</fullName>
    </alternativeName>
</protein>
<evidence type="ECO:0000256" key="2">
    <source>
        <dbReference type="ARBA" id="ARBA00022490"/>
    </source>
</evidence>
<keyword evidence="15" id="KW-1185">Reference proteome</keyword>
<evidence type="ECO:0000256" key="13">
    <source>
        <dbReference type="SAM" id="MobiDB-lite"/>
    </source>
</evidence>
<dbReference type="InterPro" id="IPR015943">
    <property type="entry name" value="WD40/YVTN_repeat-like_dom_sf"/>
</dbReference>
<evidence type="ECO:0000256" key="11">
    <source>
        <dbReference type="ARBA" id="ARBA00041557"/>
    </source>
</evidence>
<name>A0A182VFI5_ANOME</name>
<evidence type="ECO:0000256" key="12">
    <source>
        <dbReference type="PROSITE-ProRule" id="PRU00221"/>
    </source>
</evidence>
<dbReference type="PANTHER" id="PTHR12442:SF12">
    <property type="entry name" value="DYNEIN AXONEMAL INTERMEDIATE CHAIN 4"/>
    <property type="match status" value="1"/>
</dbReference>
<evidence type="ECO:0000256" key="7">
    <source>
        <dbReference type="ARBA" id="ARBA00023212"/>
    </source>
</evidence>
<dbReference type="GO" id="GO:0005858">
    <property type="term" value="C:axonemal dynein complex"/>
    <property type="evidence" value="ECO:0007669"/>
    <property type="project" value="TreeGrafter"/>
</dbReference>
<dbReference type="GeneID" id="121594284"/>
<evidence type="ECO:0000256" key="8">
    <source>
        <dbReference type="ARBA" id="ARBA00023273"/>
    </source>
</evidence>
<dbReference type="InterPro" id="IPR001680">
    <property type="entry name" value="WD40_rpt"/>
</dbReference>
<dbReference type="SMART" id="SM00320">
    <property type="entry name" value="WD40"/>
    <property type="match status" value="4"/>
</dbReference>
<dbReference type="Gene3D" id="2.130.10.10">
    <property type="entry name" value="YVTN repeat-like/Quinoprotein amine dehydrogenase"/>
    <property type="match status" value="1"/>
</dbReference>
<dbReference type="AlphaFoldDB" id="A0A182VFI5"/>
<dbReference type="PROSITE" id="PS50082">
    <property type="entry name" value="WD_REPEATS_2"/>
    <property type="match status" value="1"/>
</dbReference>
<dbReference type="RefSeq" id="XP_041773316.1">
    <property type="nucleotide sequence ID" value="XM_041917382.1"/>
</dbReference>
<dbReference type="GO" id="GO:0120293">
    <property type="term" value="C:dynein axonemal particle"/>
    <property type="evidence" value="ECO:0007669"/>
    <property type="project" value="UniProtKB-SubCell"/>
</dbReference>
<dbReference type="Proteomes" id="UP000075903">
    <property type="component" value="Unassembled WGS sequence"/>
</dbReference>
<dbReference type="KEGG" id="amer:121594284"/>
<evidence type="ECO:0000256" key="1">
    <source>
        <dbReference type="ARBA" id="ARBA00004611"/>
    </source>
</evidence>
<keyword evidence="4" id="KW-0677">Repeat</keyword>
<sequence length="693" mass="78301">MSSSHAAPSSKSVKFYSASLSAGAASDSKFVVDIVNRLEERNRLQIPIDGVDRTPANLAPPFFGEEAFVWSRFREQFQPLATDMEDATVPTADKPDGFDNFETQPNYEGVIDRRSPSLEAGQKTYHVKIRLTETDDIVLFESPSHVVSLDAEEAARVQEQNRRFETRPKARRTADAEAQTRDLPCKSRSVNTECIHRQDVASFVSNYDMYDTYNDLERHTKEINVADSASKLEITTYSREGMEDIDERLNRSANFHLSSMILQRLLAGNVYREQQIRFRNMYPPDPCREDIRYLYRLDVLWTYRTVETLGKPVASASWCPANGDIVAIAYGIYGHTGSDDRGCGFVYVWNIKNPVNPERRYRFDCPVTCVAFSRRTPQLLAVGLYDGRVQVRDITDTTQTPLAVSSRDRFPVYQPIWDLKWVEFDNEGKDEVIAVSQNGWVMKYTLTIGQYLLPYPLLRLDRVEGTPEGHGSTGTSAPADQQPVGVQSDLHPQALCVTIHPVQKDKYYIGTDEGAVHWCSINDPFQHLGVLQMHSRGIFCLEYSPWSPRIFLTCSGDWSIRIWIEELPEPIVTLCTGFAPVQAAYWSPTNSTVIASVTRSGVQLWDLKRRSSKPASETTLGSLTTALTVVRFTNCGRCLLVGDAEGKAHVCALEDMPFPPHFQYRELQSALYGKLVTAPELLTRVKRMGYLGY</sequence>
<dbReference type="PANTHER" id="PTHR12442">
    <property type="entry name" value="DYNEIN INTERMEDIATE CHAIN"/>
    <property type="match status" value="1"/>
</dbReference>
<dbReference type="VEuPathDB" id="VectorBase:AMEM21_002320"/>
<feature type="region of interest" description="Disordered" evidence="13">
    <location>
        <begin position="159"/>
        <end position="181"/>
    </location>
</feature>
<accession>A0A182VFI5</accession>
<evidence type="ECO:0000256" key="9">
    <source>
        <dbReference type="ARBA" id="ARBA00024190"/>
    </source>
</evidence>
<proteinExistence type="predicted"/>
<organism evidence="14 15">
    <name type="scientific">Anopheles merus</name>
    <name type="common">Mosquito</name>
    <dbReference type="NCBI Taxonomy" id="30066"/>
    <lineage>
        <taxon>Eukaryota</taxon>
        <taxon>Metazoa</taxon>
        <taxon>Ecdysozoa</taxon>
        <taxon>Arthropoda</taxon>
        <taxon>Hexapoda</taxon>
        <taxon>Insecta</taxon>
        <taxon>Pterygota</taxon>
        <taxon>Neoptera</taxon>
        <taxon>Endopterygota</taxon>
        <taxon>Diptera</taxon>
        <taxon>Nematocera</taxon>
        <taxon>Culicoidea</taxon>
        <taxon>Culicidae</taxon>
        <taxon>Anophelinae</taxon>
        <taxon>Anopheles</taxon>
    </lineage>
</organism>